<dbReference type="Proteomes" id="UP000504606">
    <property type="component" value="Unplaced"/>
</dbReference>
<dbReference type="KEGG" id="foc:113215605"/>
<evidence type="ECO:0000313" key="2">
    <source>
        <dbReference type="RefSeq" id="XP_026291030.2"/>
    </source>
</evidence>
<protein>
    <submittedName>
        <fullName evidence="2">Uncharacterized protein LOC113215605 isoform X1</fullName>
    </submittedName>
</protein>
<dbReference type="RefSeq" id="XP_026291030.2">
    <property type="nucleotide sequence ID" value="XM_026435245.2"/>
</dbReference>
<proteinExistence type="predicted"/>
<sequence length="234" mass="25482">MVGSNNTTLVPFASLLDFDTMVSKVVLVAFVALCCSQALVSAAPKSTSDSKWDQCLKKLPARVVVDAYSVVDTILRSHHRTSDEATVQCFNKYQSDTKAEAECKRAAFEALYSKINQKAQEIQEVKKTFDKISDDCTGAQLADSWIPDWATCTSALTLSVIQNTRTTLDDVLKTINSVDADLQACDANATSEAALDACKTQAQKAMYLGISYAQVKKVWKSFNEVSADCLAPLP</sequence>
<reference evidence="2" key="1">
    <citation type="submission" date="2025-08" db="UniProtKB">
        <authorList>
            <consortium name="RefSeq"/>
        </authorList>
    </citation>
    <scope>IDENTIFICATION</scope>
    <source>
        <tissue evidence="2">Whole organism</tissue>
    </source>
</reference>
<dbReference type="GeneID" id="113215605"/>
<organism evidence="1 2">
    <name type="scientific">Frankliniella occidentalis</name>
    <name type="common">Western flower thrips</name>
    <name type="synonym">Euthrips occidentalis</name>
    <dbReference type="NCBI Taxonomy" id="133901"/>
    <lineage>
        <taxon>Eukaryota</taxon>
        <taxon>Metazoa</taxon>
        <taxon>Ecdysozoa</taxon>
        <taxon>Arthropoda</taxon>
        <taxon>Hexapoda</taxon>
        <taxon>Insecta</taxon>
        <taxon>Pterygota</taxon>
        <taxon>Neoptera</taxon>
        <taxon>Paraneoptera</taxon>
        <taxon>Thysanoptera</taxon>
        <taxon>Terebrantia</taxon>
        <taxon>Thripoidea</taxon>
        <taxon>Thripidae</taxon>
        <taxon>Frankliniella</taxon>
    </lineage>
</organism>
<keyword evidence="1" id="KW-1185">Reference proteome</keyword>
<gene>
    <name evidence="2" type="primary">LOC113215605</name>
</gene>
<name>A0A6J1TH17_FRAOC</name>
<dbReference type="AlphaFoldDB" id="A0A6J1TH17"/>
<accession>A0A6J1TH17</accession>
<evidence type="ECO:0000313" key="1">
    <source>
        <dbReference type="Proteomes" id="UP000504606"/>
    </source>
</evidence>